<dbReference type="Proteomes" id="UP000644010">
    <property type="component" value="Unassembled WGS sequence"/>
</dbReference>
<dbReference type="Gene3D" id="2.60.40.10">
    <property type="entry name" value="Immunoglobulins"/>
    <property type="match status" value="1"/>
</dbReference>
<accession>A0ABR7DVY1</accession>
<proteinExistence type="predicted"/>
<dbReference type="Pfam" id="PF13201">
    <property type="entry name" value="PCMD"/>
    <property type="match status" value="1"/>
</dbReference>
<name>A0ABR7DVY1_9BACT</name>
<comment type="caution">
    <text evidence="2">The sequence shown here is derived from an EMBL/GenBank/DDBJ whole genome shotgun (WGS) entry which is preliminary data.</text>
</comment>
<feature type="domain" description="Putative carbohydrate metabolism" evidence="1">
    <location>
        <begin position="313"/>
        <end position="537"/>
    </location>
</feature>
<sequence length="539" mass="59247">MALIMSACYLLNSCIENDVPYPYLVGQISGITVEGMTGNPEIQNNNRTVSIEVNDQVDIQTLRITRLQVTNEASVYPDSAKCITAQAFPEKGFASLDSLPSTADTRINFAGPVHFMLTTYQDYLWTVSVTQVFNRSIELSGQVGNAIFDVKNQQAVVYVTEDQSLKNITVKSMQLGSSIATTTPDPVTVKDFSRPVTFNIAAFGRTEQWTVNVLYTDNTSSDITVFPRTKQAVLSGGIRSGASVAVEYKEKSATQWNELSSSNITVDGTSFTAELPGLTPATVYECRVNIDGSAGSVLDFTTASAEMLTNGSFDEWSQDASKPKLWYPWANGGSSFWDTGNKGATLVGGDSNSIPSEETSNGKGYAAKLESKYVLVKFAAGNIFSGSYVRTDVTDGVLSFGRPFTSFPTKLKLHYKYSPKKIDKTNASYGDFSYLLGRSDSCFIYLALTDWDAPLEIRTRPANRQLFDKNDKNVIAYTELISGTESTSYQEVELPLTYRYANRTPKYLVLVATSSKYGDYFTGGEGSTLWIDDFELVYE</sequence>
<protein>
    <submittedName>
        <fullName evidence="2">PCMD domain-containing protein</fullName>
    </submittedName>
</protein>
<organism evidence="2 3">
    <name type="scientific">Parabacteroides segnis</name>
    <dbReference type="NCBI Taxonomy" id="2763058"/>
    <lineage>
        <taxon>Bacteria</taxon>
        <taxon>Pseudomonadati</taxon>
        <taxon>Bacteroidota</taxon>
        <taxon>Bacteroidia</taxon>
        <taxon>Bacteroidales</taxon>
        <taxon>Tannerellaceae</taxon>
        <taxon>Parabacteroides</taxon>
    </lineage>
</organism>
<reference evidence="2 3" key="1">
    <citation type="submission" date="2020-08" db="EMBL/GenBank/DDBJ databases">
        <title>Genome public.</title>
        <authorList>
            <person name="Liu C."/>
            <person name="Sun Q."/>
        </authorList>
    </citation>
    <scope>NUCLEOTIDE SEQUENCE [LARGE SCALE GENOMIC DNA]</scope>
    <source>
        <strain evidence="2 3">BX2</strain>
    </source>
</reference>
<dbReference type="InterPro" id="IPR013783">
    <property type="entry name" value="Ig-like_fold"/>
</dbReference>
<dbReference type="Gene3D" id="2.60.120.890">
    <property type="entry name" value="BT2081, beta-jelly-roll domain"/>
    <property type="match status" value="1"/>
</dbReference>
<evidence type="ECO:0000259" key="1">
    <source>
        <dbReference type="Pfam" id="PF13201"/>
    </source>
</evidence>
<evidence type="ECO:0000313" key="2">
    <source>
        <dbReference type="EMBL" id="MBC5641687.1"/>
    </source>
</evidence>
<dbReference type="InterPro" id="IPR038653">
    <property type="entry name" value="Put_CMD_sf"/>
</dbReference>
<dbReference type="EMBL" id="JACOOI010000001">
    <property type="protein sequence ID" value="MBC5641687.1"/>
    <property type="molecule type" value="Genomic_DNA"/>
</dbReference>
<evidence type="ECO:0000313" key="3">
    <source>
        <dbReference type="Proteomes" id="UP000644010"/>
    </source>
</evidence>
<keyword evidence="3" id="KW-1185">Reference proteome</keyword>
<dbReference type="InterPro" id="IPR003961">
    <property type="entry name" value="FN3_dom"/>
</dbReference>
<dbReference type="CDD" id="cd00063">
    <property type="entry name" value="FN3"/>
    <property type="match status" value="1"/>
</dbReference>
<gene>
    <name evidence="2" type="ORF">H8S77_02115</name>
</gene>
<dbReference type="InterPro" id="IPR025112">
    <property type="entry name" value="PCMD"/>
</dbReference>